<evidence type="ECO:0000256" key="1">
    <source>
        <dbReference type="ARBA" id="ARBA00022574"/>
    </source>
</evidence>
<feature type="repeat" description="WD" evidence="3">
    <location>
        <begin position="1582"/>
        <end position="1623"/>
    </location>
</feature>
<dbReference type="PROSITE" id="PS50082">
    <property type="entry name" value="WD_REPEATS_2"/>
    <property type="match status" value="8"/>
</dbReference>
<feature type="region of interest" description="Disordered" evidence="4">
    <location>
        <begin position="1"/>
        <end position="31"/>
    </location>
</feature>
<gene>
    <name evidence="6" type="ORF">BGZ96_005692</name>
</gene>
<feature type="repeat" description="WD" evidence="3">
    <location>
        <begin position="1244"/>
        <end position="1285"/>
    </location>
</feature>
<reference evidence="6 7" key="1">
    <citation type="journal article" date="2020" name="Fungal Divers.">
        <title>Resolving the Mortierellaceae phylogeny through synthesis of multi-gene phylogenetics and phylogenomics.</title>
        <authorList>
            <person name="Vandepol N."/>
            <person name="Liber J."/>
            <person name="Desiro A."/>
            <person name="Na H."/>
            <person name="Kennedy M."/>
            <person name="Barry K."/>
            <person name="Grigoriev I.V."/>
            <person name="Miller A.N."/>
            <person name="O'Donnell K."/>
            <person name="Stajich J.E."/>
            <person name="Bonito G."/>
        </authorList>
    </citation>
    <scope>NUCLEOTIDE SEQUENCE [LARGE SCALE GENOMIC DNA]</scope>
    <source>
        <strain evidence="6 7">AD045</strain>
    </source>
</reference>
<dbReference type="InterPro" id="IPR001646">
    <property type="entry name" value="5peptide_repeat"/>
</dbReference>
<name>A0ABQ7KF49_9FUNG</name>
<dbReference type="InterPro" id="IPR019775">
    <property type="entry name" value="WD40_repeat_CS"/>
</dbReference>
<feature type="repeat" description="WD" evidence="3">
    <location>
        <begin position="1678"/>
        <end position="1707"/>
    </location>
</feature>
<dbReference type="EMBL" id="JAAAIM010000027">
    <property type="protein sequence ID" value="KAG0297589.1"/>
    <property type="molecule type" value="Genomic_DNA"/>
</dbReference>
<dbReference type="PANTHER" id="PTHR19848">
    <property type="entry name" value="WD40 REPEAT PROTEIN"/>
    <property type="match status" value="1"/>
</dbReference>
<keyword evidence="7" id="KW-1185">Reference proteome</keyword>
<evidence type="ECO:0000256" key="3">
    <source>
        <dbReference type="PROSITE-ProRule" id="PRU00221"/>
    </source>
</evidence>
<protein>
    <recommendedName>
        <fullName evidence="5">Arm-like repeat domain-containing protein</fullName>
    </recommendedName>
</protein>
<keyword evidence="1 3" id="KW-0853">WD repeat</keyword>
<dbReference type="SUPFAM" id="SSF48371">
    <property type="entry name" value="ARM repeat"/>
    <property type="match status" value="1"/>
</dbReference>
<feature type="repeat" description="WD" evidence="3">
    <location>
        <begin position="1412"/>
        <end position="1444"/>
    </location>
</feature>
<comment type="caution">
    <text evidence="6">The sequence shown here is derived from an EMBL/GenBank/DDBJ whole genome shotgun (WGS) entry which is preliminary data.</text>
</comment>
<dbReference type="Proteomes" id="UP001194696">
    <property type="component" value="Unassembled WGS sequence"/>
</dbReference>
<feature type="repeat" description="WD" evidence="3">
    <location>
        <begin position="1540"/>
        <end position="1581"/>
    </location>
</feature>
<feature type="repeat" description="WD" evidence="3">
    <location>
        <begin position="1328"/>
        <end position="1369"/>
    </location>
</feature>
<keyword evidence="2" id="KW-0677">Repeat</keyword>
<feature type="repeat" description="WD" evidence="3">
    <location>
        <begin position="1370"/>
        <end position="1411"/>
    </location>
</feature>
<dbReference type="InterPro" id="IPR056251">
    <property type="entry name" value="Arm_rpt_dom"/>
</dbReference>
<dbReference type="Pfam" id="PF23948">
    <property type="entry name" value="ARM_5"/>
    <property type="match status" value="1"/>
</dbReference>
<dbReference type="InterPro" id="IPR001680">
    <property type="entry name" value="WD40_rpt"/>
</dbReference>
<evidence type="ECO:0000256" key="2">
    <source>
        <dbReference type="ARBA" id="ARBA00022737"/>
    </source>
</evidence>
<evidence type="ECO:0000259" key="5">
    <source>
        <dbReference type="Pfam" id="PF23948"/>
    </source>
</evidence>
<dbReference type="PANTHER" id="PTHR19848:SF8">
    <property type="entry name" value="F-BOX AND WD REPEAT DOMAIN CONTAINING 7"/>
    <property type="match status" value="1"/>
</dbReference>
<dbReference type="SMART" id="SM00320">
    <property type="entry name" value="WD40"/>
    <property type="match status" value="12"/>
</dbReference>
<dbReference type="InterPro" id="IPR016024">
    <property type="entry name" value="ARM-type_fold"/>
</dbReference>
<dbReference type="InterPro" id="IPR015943">
    <property type="entry name" value="WD40/YVTN_repeat-like_dom_sf"/>
</dbReference>
<dbReference type="Pfam" id="PF00805">
    <property type="entry name" value="Pentapeptide"/>
    <property type="match status" value="2"/>
</dbReference>
<dbReference type="InterPro" id="IPR027417">
    <property type="entry name" value="P-loop_NTPase"/>
</dbReference>
<dbReference type="Pfam" id="PF00400">
    <property type="entry name" value="WD40"/>
    <property type="match status" value="8"/>
</dbReference>
<dbReference type="SUPFAM" id="SSF50998">
    <property type="entry name" value="Quinoprotein alcohol dehydrogenase-like"/>
    <property type="match status" value="1"/>
</dbReference>
<feature type="repeat" description="WD" evidence="3">
    <location>
        <begin position="1286"/>
        <end position="1327"/>
    </location>
</feature>
<evidence type="ECO:0000313" key="7">
    <source>
        <dbReference type="Proteomes" id="UP001194696"/>
    </source>
</evidence>
<dbReference type="PROSITE" id="PS50294">
    <property type="entry name" value="WD_REPEATS_REGION"/>
    <property type="match status" value="7"/>
</dbReference>
<accession>A0ABQ7KF49</accession>
<sequence>MTTSKQKKLARNSCSTTVPGAHAGPTRAKEPPFALLGQASRKVLRTSVKIKDRTVYNGLAAVQFGMIEILVPVGYQNSKTVASDKYNTGDLDSLLLVKPLSSAVSSSTGIINNHDSLSVAPDVSQPSFTPAASESKPTSMTIPHAAFQYWPRVFLQNVDVLSPLVSLPPLGARLDTTVQLAYCNHLLHAHRSPSSESGEVLTLHLAQQASVDAILQDEEKGNRIRWLAIRVVEEFAADSLKTLEKVSEVILLGPSLDRDYYRKLLNSMVAELEMATLFDVGILQGLVQLVECAQQDYLLQDDLVRILAVLRIRLQDDHQQSTMHTYYLALGLSQLLDVMVEGKVHHLSRVVDHEPLSALLRQLSENPDPYLKHQATYALQALLHIPDDESRQQFVSRHAGNIAMGLLGVAGAPKLDFSGFEEGARKVYESTVKTLEIGVKVVEGAQDLRESGQDIAASVKGGILSGGRHLWYSALCEAQEHVRSGRLVDFNSLVFHAPCCRDVEFQWGVCQLLREIAANLQWEVSPRRNAVDLLVELYRNDPIVVSNEEVDKWILQILRQVIALSDPFISDHAQLALQGLEKEGDTGKQELYCSVITGPLISYPVKIRHPVASSSPLLTRVLAIPDVEYDLRSLRRQRMGDHSRSMYIPPQAKPSLKSDDTTLFPLMEKALEFVEGHQQVLLILGDPGAGKSTFSQRLEYTLWKSYKPYGPIPLYINLPTIDNPEQDLIGKELKFQNFSDEQIQELKMYRHFIVICDGYDESQLKTNLHTTNKVNQPGQWKAKMVVSCRSQYLGHDYRFRFQPQSVDHYTHASPDLMLEAVVAPFSKIQIEQYVEQYVKELPADDADRDWPAWTKEEYMERLTKIPKLMELVSNPFLLTLSLEALPEVIGSEKELSAIQITRVQLYDGFVNRWLEVNKRRLEGSTLSDVERSAFDLILEDDFRFHCIQFQKDLAAAIFKEQEGKPIVRYINLRDRKTWKSSFFSPDAHTKLLRESSTVTRSGNYHRFIHRSLLDYFYSRTVYDPLDYDPDASSNDRPVNADPKSKLSQMIPELSVLQFLAERAEMDRVFKTQLLGVIEDSKVDEQGGQAGANAISILVKATTRFNGADLRGVRIPGADISGGQFDSADLEGADLTNVNLGKAWMRQANLNRARMTGVQFGELPYIGMEKEVLDCALSSDGGFLAASIYESGISILNTATWARIANYPGGDVIAISPTTREIARSSQNNTVEFGDILTGKIRLTLIGHEEEVTSIAFSPDGSLIATASKDTTLRVWSASSGNILHTLRGHSESVNCVGFSPTGSQFVSCSEDKTLRTWNAQTGELATIFKGHGHGVVSVAYSTDGRQIASGASNGGIGLWDAKTGENTHGFVGHLDAVESLAYSPTGHQLASCGHSGTICLWDPQNGELMNTLTGHLLRVTSVVYSPTGDYIASGSSDRTIRLWKTGGGESSPDGISESDTSGWGCVALSPPTGEYTVTGNTDGTLCLWRTLTGCPVHIMTSGTDAIQAVVFSPCGKRIASVSGNDVQLWCAQTGQCLRVFKGHTEYGLTVAFSPSGHQLVSAGHDLTVRTWDSETGEPEFILEGHTDDIIEVVYSPSGHQIASCSDDGTARIWNAETGELLFTMEHPEGVTQAIYSSDEDDLISISPGDGFLRTWDPKSGRPIDRHEEIYLNIISCCFSPDGKLVASGDREGLFRLWDRSSGAFERVFQSMIGLTLAIQWKQDSEGMHYLATIDLGSLRVWKLIEKEEGKSSLWKTPSYVVRLEERMVMVVQLD</sequence>
<dbReference type="PRINTS" id="PR00320">
    <property type="entry name" value="GPROTEINBRPT"/>
</dbReference>
<dbReference type="CDD" id="cd00200">
    <property type="entry name" value="WD40"/>
    <property type="match status" value="2"/>
</dbReference>
<feature type="domain" description="Arm-like repeat" evidence="5">
    <location>
        <begin position="216"/>
        <end position="559"/>
    </location>
</feature>
<dbReference type="PROSITE" id="PS00678">
    <property type="entry name" value="WD_REPEATS_1"/>
    <property type="match status" value="3"/>
</dbReference>
<dbReference type="InterPro" id="IPR036322">
    <property type="entry name" value="WD40_repeat_dom_sf"/>
</dbReference>
<evidence type="ECO:0000256" key="4">
    <source>
        <dbReference type="SAM" id="MobiDB-lite"/>
    </source>
</evidence>
<evidence type="ECO:0000313" key="6">
    <source>
        <dbReference type="EMBL" id="KAG0297589.1"/>
    </source>
</evidence>
<dbReference type="Gene3D" id="3.40.50.300">
    <property type="entry name" value="P-loop containing nucleotide triphosphate hydrolases"/>
    <property type="match status" value="1"/>
</dbReference>
<dbReference type="Gene3D" id="2.160.20.80">
    <property type="entry name" value="E3 ubiquitin-protein ligase SopA"/>
    <property type="match status" value="1"/>
</dbReference>
<dbReference type="SUPFAM" id="SSF141571">
    <property type="entry name" value="Pentapeptide repeat-like"/>
    <property type="match status" value="1"/>
</dbReference>
<proteinExistence type="predicted"/>
<dbReference type="Gene3D" id="2.130.10.10">
    <property type="entry name" value="YVTN repeat-like/Quinoprotein amine dehydrogenase"/>
    <property type="match status" value="4"/>
</dbReference>
<feature type="compositionally biased region" description="Basic residues" evidence="4">
    <location>
        <begin position="1"/>
        <end position="10"/>
    </location>
</feature>
<dbReference type="SUPFAM" id="SSF52540">
    <property type="entry name" value="P-loop containing nucleoside triphosphate hydrolases"/>
    <property type="match status" value="1"/>
</dbReference>
<organism evidence="6 7">
    <name type="scientific">Linnemannia gamsii</name>
    <dbReference type="NCBI Taxonomy" id="64522"/>
    <lineage>
        <taxon>Eukaryota</taxon>
        <taxon>Fungi</taxon>
        <taxon>Fungi incertae sedis</taxon>
        <taxon>Mucoromycota</taxon>
        <taxon>Mortierellomycotina</taxon>
        <taxon>Mortierellomycetes</taxon>
        <taxon>Mortierellales</taxon>
        <taxon>Mortierellaceae</taxon>
        <taxon>Linnemannia</taxon>
    </lineage>
</organism>
<dbReference type="InterPro" id="IPR020472">
    <property type="entry name" value="WD40_PAC1"/>
</dbReference>
<dbReference type="InterPro" id="IPR011047">
    <property type="entry name" value="Quinoprotein_ADH-like_sf"/>
</dbReference>
<dbReference type="SUPFAM" id="SSF50978">
    <property type="entry name" value="WD40 repeat-like"/>
    <property type="match status" value="1"/>
</dbReference>